<gene>
    <name evidence="8" type="ORF">RI129_013179</name>
</gene>
<dbReference type="EMBL" id="JAVRBK010000010">
    <property type="protein sequence ID" value="KAK5638884.1"/>
    <property type="molecule type" value="Genomic_DNA"/>
</dbReference>
<evidence type="ECO:0000256" key="4">
    <source>
        <dbReference type="ARBA" id="ARBA00023180"/>
    </source>
</evidence>
<keyword evidence="3" id="KW-0378">Hydrolase</keyword>
<feature type="signal peptide" evidence="7">
    <location>
        <begin position="1"/>
        <end position="18"/>
    </location>
</feature>
<dbReference type="GO" id="GO:0008422">
    <property type="term" value="F:beta-glucosidase activity"/>
    <property type="evidence" value="ECO:0007669"/>
    <property type="project" value="TreeGrafter"/>
</dbReference>
<accession>A0AAN7V8P9</accession>
<dbReference type="GO" id="GO:0005975">
    <property type="term" value="P:carbohydrate metabolic process"/>
    <property type="evidence" value="ECO:0007669"/>
    <property type="project" value="InterPro"/>
</dbReference>
<dbReference type="FunFam" id="3.20.20.80:FF:000013">
    <property type="entry name" value="lactase-phlorizin hydrolase"/>
    <property type="match status" value="1"/>
</dbReference>
<organism evidence="8 9">
    <name type="scientific">Pyrocoelia pectoralis</name>
    <dbReference type="NCBI Taxonomy" id="417401"/>
    <lineage>
        <taxon>Eukaryota</taxon>
        <taxon>Metazoa</taxon>
        <taxon>Ecdysozoa</taxon>
        <taxon>Arthropoda</taxon>
        <taxon>Hexapoda</taxon>
        <taxon>Insecta</taxon>
        <taxon>Pterygota</taxon>
        <taxon>Neoptera</taxon>
        <taxon>Endopterygota</taxon>
        <taxon>Coleoptera</taxon>
        <taxon>Polyphaga</taxon>
        <taxon>Elateriformia</taxon>
        <taxon>Elateroidea</taxon>
        <taxon>Lampyridae</taxon>
        <taxon>Lampyrinae</taxon>
        <taxon>Pyrocoelia</taxon>
    </lineage>
</organism>
<dbReference type="InterPro" id="IPR017853">
    <property type="entry name" value="GH"/>
</dbReference>
<dbReference type="Gene3D" id="3.20.20.80">
    <property type="entry name" value="Glycosidases"/>
    <property type="match status" value="1"/>
</dbReference>
<dbReference type="Pfam" id="PF00232">
    <property type="entry name" value="Glyco_hydro_1"/>
    <property type="match status" value="1"/>
</dbReference>
<evidence type="ECO:0000313" key="9">
    <source>
        <dbReference type="Proteomes" id="UP001329430"/>
    </source>
</evidence>
<dbReference type="PANTHER" id="PTHR10353:SF36">
    <property type="entry name" value="LP05116P"/>
    <property type="match status" value="1"/>
</dbReference>
<name>A0AAN7V8P9_9COLE</name>
<sequence>MINSKFLVLFYLFNYATNLTILRKLPDDLVLASASSSYQIEGAWNEDGKGESIWDRMVHTRPGRILDRSTGDVACDSYHKIKHDVELIKSMGLEQYRFSISWPRILPYGYANHINMRGVQYYNELIDELIANGITPVVTLYHWELPQIFQELGGWTNALIAEWFEQYARVVFDHFGDRVKLWITINEPKQICSFGYAGGTFAPALEISGIADYMCARNVLLTHARIFHLYKNSYQSIQKGKIGITIECSWMEPATNSTNDYEAADRARQFDFGLYAHPIFTPAGDFPEIFKKFIAERSRAEGHQQSRLPSFSESEIRNIRGTADFFGLNYYSSRYAKDIKPHPIGKPSSLKDSRIEIYTDPNWITGADPIFRSVPWGLRNILKYIKHNYGDMDLFITEIGFPDYEKFNDTKTVKYHNDHLNVVLDAIHLDKVKVKTYTVWSLMDVFEWTRGYTLGFGLYHVDFENDNRTRTPKWSREFFHTLATTRTVVQEI</sequence>
<dbReference type="PANTHER" id="PTHR10353">
    <property type="entry name" value="GLYCOSYL HYDROLASE"/>
    <property type="match status" value="1"/>
</dbReference>
<keyword evidence="5" id="KW-0326">Glycosidase</keyword>
<evidence type="ECO:0000313" key="8">
    <source>
        <dbReference type="EMBL" id="KAK5638884.1"/>
    </source>
</evidence>
<evidence type="ECO:0000256" key="1">
    <source>
        <dbReference type="ARBA" id="ARBA00010838"/>
    </source>
</evidence>
<evidence type="ECO:0000256" key="2">
    <source>
        <dbReference type="ARBA" id="ARBA00011738"/>
    </source>
</evidence>
<dbReference type="Proteomes" id="UP001329430">
    <property type="component" value="Chromosome 10"/>
</dbReference>
<keyword evidence="9" id="KW-1185">Reference proteome</keyword>
<dbReference type="AlphaFoldDB" id="A0AAN7V8P9"/>
<comment type="caution">
    <text evidence="8">The sequence shown here is derived from an EMBL/GenBank/DDBJ whole genome shotgun (WGS) entry which is preliminary data.</text>
</comment>
<protein>
    <recommendedName>
        <fullName evidence="10">Beta-glucosidase</fullName>
    </recommendedName>
</protein>
<dbReference type="InterPro" id="IPR001360">
    <property type="entry name" value="Glyco_hydro_1"/>
</dbReference>
<evidence type="ECO:0000256" key="3">
    <source>
        <dbReference type="ARBA" id="ARBA00022801"/>
    </source>
</evidence>
<comment type="similarity">
    <text evidence="1 6">Belongs to the glycosyl hydrolase 1 family.</text>
</comment>
<feature type="chain" id="PRO_5042853364" description="Beta-glucosidase" evidence="7">
    <location>
        <begin position="19"/>
        <end position="492"/>
    </location>
</feature>
<dbReference type="PRINTS" id="PR00131">
    <property type="entry name" value="GLHYDRLASE1"/>
</dbReference>
<evidence type="ECO:0000256" key="7">
    <source>
        <dbReference type="SAM" id="SignalP"/>
    </source>
</evidence>
<keyword evidence="4" id="KW-0325">Glycoprotein</keyword>
<dbReference type="SUPFAM" id="SSF51445">
    <property type="entry name" value="(Trans)glycosidases"/>
    <property type="match status" value="1"/>
</dbReference>
<proteinExistence type="inferred from homology"/>
<keyword evidence="7" id="KW-0732">Signal</keyword>
<evidence type="ECO:0008006" key="10">
    <source>
        <dbReference type="Google" id="ProtNLM"/>
    </source>
</evidence>
<evidence type="ECO:0000256" key="6">
    <source>
        <dbReference type="RuleBase" id="RU003690"/>
    </source>
</evidence>
<reference evidence="8 9" key="1">
    <citation type="journal article" date="2024" name="Insects">
        <title>An Improved Chromosome-Level Genome Assembly of the Firefly Pyrocoelia pectoralis.</title>
        <authorList>
            <person name="Fu X."/>
            <person name="Meyer-Rochow V.B."/>
            <person name="Ballantyne L."/>
            <person name="Zhu X."/>
        </authorList>
    </citation>
    <scope>NUCLEOTIDE SEQUENCE [LARGE SCALE GENOMIC DNA]</scope>
    <source>
        <strain evidence="8">XCY_ONT2</strain>
    </source>
</reference>
<comment type="subunit">
    <text evidence="2">Homodimer.</text>
</comment>
<evidence type="ECO:0000256" key="5">
    <source>
        <dbReference type="ARBA" id="ARBA00023295"/>
    </source>
</evidence>